<evidence type="ECO:0000259" key="1">
    <source>
        <dbReference type="Pfam" id="PF14420"/>
    </source>
</evidence>
<dbReference type="AlphaFoldDB" id="A0A8H7ACQ9"/>
<name>A0A8H7ACQ9_9EURO</name>
<evidence type="ECO:0000313" key="3">
    <source>
        <dbReference type="Proteomes" id="UP000606974"/>
    </source>
</evidence>
<dbReference type="EMBL" id="JAACFV010000082">
    <property type="protein sequence ID" value="KAF7506700.1"/>
    <property type="molecule type" value="Genomic_DNA"/>
</dbReference>
<feature type="domain" description="Clr5" evidence="1">
    <location>
        <begin position="17"/>
        <end position="52"/>
    </location>
</feature>
<gene>
    <name evidence="2" type="ORF">GJ744_011529</name>
</gene>
<organism evidence="2 3">
    <name type="scientific">Endocarpon pusillum</name>
    <dbReference type="NCBI Taxonomy" id="364733"/>
    <lineage>
        <taxon>Eukaryota</taxon>
        <taxon>Fungi</taxon>
        <taxon>Dikarya</taxon>
        <taxon>Ascomycota</taxon>
        <taxon>Pezizomycotina</taxon>
        <taxon>Eurotiomycetes</taxon>
        <taxon>Chaetothyriomycetidae</taxon>
        <taxon>Verrucariales</taxon>
        <taxon>Verrucariaceae</taxon>
        <taxon>Endocarpon</taxon>
    </lineage>
</organism>
<protein>
    <recommendedName>
        <fullName evidence="1">Clr5 domain-containing protein</fullName>
    </recommendedName>
</protein>
<proteinExistence type="predicted"/>
<evidence type="ECO:0000313" key="2">
    <source>
        <dbReference type="EMBL" id="KAF7506700.1"/>
    </source>
</evidence>
<dbReference type="Proteomes" id="UP000606974">
    <property type="component" value="Unassembled WGS sequence"/>
</dbReference>
<comment type="caution">
    <text evidence="2">The sequence shown here is derived from an EMBL/GenBank/DDBJ whole genome shotgun (WGS) entry which is preliminary data.</text>
</comment>
<dbReference type="InterPro" id="IPR025676">
    <property type="entry name" value="Clr5_dom"/>
</dbReference>
<sequence length="65" mass="7573">MADALTLSQSRNRGPTAAQWEAQRENIRHLYRVRNVTHKELAEEMTKVSGCRITFVQVELTNMRE</sequence>
<keyword evidence="3" id="KW-1185">Reference proteome</keyword>
<dbReference type="Pfam" id="PF14420">
    <property type="entry name" value="Clr5"/>
    <property type="match status" value="1"/>
</dbReference>
<accession>A0A8H7ACQ9</accession>
<reference evidence="2" key="1">
    <citation type="submission" date="2020-02" db="EMBL/GenBank/DDBJ databases">
        <authorList>
            <person name="Palmer J.M."/>
        </authorList>
    </citation>
    <scope>NUCLEOTIDE SEQUENCE</scope>
    <source>
        <strain evidence="2">EPUS1.4</strain>
        <tissue evidence="2">Thallus</tissue>
    </source>
</reference>